<dbReference type="SUPFAM" id="SSF53067">
    <property type="entry name" value="Actin-like ATPase domain"/>
    <property type="match status" value="1"/>
</dbReference>
<dbReference type="Proteomes" id="UP001296993">
    <property type="component" value="Unassembled WGS sequence"/>
</dbReference>
<dbReference type="InterPro" id="IPR000600">
    <property type="entry name" value="ROK"/>
</dbReference>
<reference evidence="2 3" key="1">
    <citation type="submission" date="2021-03" db="EMBL/GenBank/DDBJ databases">
        <title>Sequencing the genomes of 1000 actinobacteria strains.</title>
        <authorList>
            <person name="Klenk H.-P."/>
        </authorList>
    </citation>
    <scope>NUCLEOTIDE SEQUENCE [LARGE SCALE GENOMIC DNA]</scope>
    <source>
        <strain evidence="2 3">DSM 15797</strain>
    </source>
</reference>
<dbReference type="SUPFAM" id="SSF46785">
    <property type="entry name" value="Winged helix' DNA-binding domain"/>
    <property type="match status" value="1"/>
</dbReference>
<accession>A0ABS4XCP6</accession>
<evidence type="ECO:0000256" key="1">
    <source>
        <dbReference type="ARBA" id="ARBA00006479"/>
    </source>
</evidence>
<dbReference type="PANTHER" id="PTHR18964">
    <property type="entry name" value="ROK (REPRESSOR, ORF, KINASE) FAMILY"/>
    <property type="match status" value="1"/>
</dbReference>
<name>A0ABS4XCP6_9MICC</name>
<dbReference type="GO" id="GO:0016301">
    <property type="term" value="F:kinase activity"/>
    <property type="evidence" value="ECO:0007669"/>
    <property type="project" value="UniProtKB-KW"/>
</dbReference>
<keyword evidence="2" id="KW-0418">Kinase</keyword>
<dbReference type="Gene3D" id="1.10.10.10">
    <property type="entry name" value="Winged helix-like DNA-binding domain superfamily/Winged helix DNA-binding domain"/>
    <property type="match status" value="1"/>
</dbReference>
<comment type="caution">
    <text evidence="2">The sequence shown here is derived from an EMBL/GenBank/DDBJ whole genome shotgun (WGS) entry which is preliminary data.</text>
</comment>
<proteinExistence type="inferred from homology"/>
<dbReference type="RefSeq" id="WP_209996977.1">
    <property type="nucleotide sequence ID" value="NZ_BAAAJY010000003.1"/>
</dbReference>
<dbReference type="EMBL" id="JAGIOF010000001">
    <property type="protein sequence ID" value="MBP2386003.1"/>
    <property type="molecule type" value="Genomic_DNA"/>
</dbReference>
<keyword evidence="2" id="KW-0808">Transferase</keyword>
<gene>
    <name evidence="2" type="ORF">JOF47_001514</name>
</gene>
<comment type="similarity">
    <text evidence="1">Belongs to the ROK (NagC/XylR) family.</text>
</comment>
<protein>
    <submittedName>
        <fullName evidence="2">NBD/HSP70 family sugar kinase</fullName>
    </submittedName>
</protein>
<sequence length="410" mass="42403">MALRSSSATAEAAGTLVSGDVRRHNLSIVARYLLENGPSSRSQIADGTGLTRGSVTALAAVLLDAAIIHEASPENARGKGRPLTLLSLAADHVAILALQLDADRVTGFLTTITGEPLLRIAEQHGRPMGQPEPVLDVMASVLGRTLDACQDLGRRLADMTVVVFAPVGGEPPVVIADTDLGWGAVDVLGGLRQREPRMPPDAALLPDAPLAASAELVRLKDTLDMIYLKSNSGIGGAIILNGTVVEGAHRLAGAFGHVPLVPDGEPCGCGQRGCLVTVAGPDAVLHAAGLGPLLVAGGLEAALDELTDRVLAGEPLALAAWDGAAGWIARALQILAMSIDPQAIVLGGYWARLADSVARRFADIRPPTWPDAARMATVVVAGRLDGDAALLGAVWSARDRLLLDPLRISI</sequence>
<keyword evidence="3" id="KW-1185">Reference proteome</keyword>
<dbReference type="InterPro" id="IPR043129">
    <property type="entry name" value="ATPase_NBD"/>
</dbReference>
<dbReference type="Gene3D" id="3.30.420.40">
    <property type="match status" value="2"/>
</dbReference>
<dbReference type="Pfam" id="PF00480">
    <property type="entry name" value="ROK"/>
    <property type="match status" value="1"/>
</dbReference>
<dbReference type="PANTHER" id="PTHR18964:SF149">
    <property type="entry name" value="BIFUNCTIONAL UDP-N-ACETYLGLUCOSAMINE 2-EPIMERASE_N-ACETYLMANNOSAMINE KINASE"/>
    <property type="match status" value="1"/>
</dbReference>
<evidence type="ECO:0000313" key="3">
    <source>
        <dbReference type="Proteomes" id="UP001296993"/>
    </source>
</evidence>
<organism evidence="2 3">
    <name type="scientific">Paeniglutamicibacter kerguelensis</name>
    <dbReference type="NCBI Taxonomy" id="254788"/>
    <lineage>
        <taxon>Bacteria</taxon>
        <taxon>Bacillati</taxon>
        <taxon>Actinomycetota</taxon>
        <taxon>Actinomycetes</taxon>
        <taxon>Micrococcales</taxon>
        <taxon>Micrococcaceae</taxon>
        <taxon>Paeniglutamicibacter</taxon>
    </lineage>
</organism>
<evidence type="ECO:0000313" key="2">
    <source>
        <dbReference type="EMBL" id="MBP2386003.1"/>
    </source>
</evidence>
<dbReference type="InterPro" id="IPR036388">
    <property type="entry name" value="WH-like_DNA-bd_sf"/>
</dbReference>
<dbReference type="InterPro" id="IPR036390">
    <property type="entry name" value="WH_DNA-bd_sf"/>
</dbReference>